<comment type="similarity">
    <text evidence="10">Belongs to the shisa family.</text>
</comment>
<sequence length="250" mass="27011">MAFAPGHLLGLGASRGLLLLVTVVLLLLPSRGICENCRTDKYSVGEINWDTTCPVFCCGNCNDQYCCADPLKKINAYDQLMCRFQTSERNEYPPVLGEPMKFGSDLDDWHSPGPSGTFIAIGVSIFIFFIVTIVVCFTCSCCCLYKACRRSPRPVVTTTTATTIVQVPYPQQPGAPAAYPAGGYQGYNPLPVQPQPGMPAAPYPAQYPPPYIAQPSGPPTYHETVAAGAGVPATQPPYNPAYMDPTKHSY</sequence>
<evidence type="ECO:0000313" key="16">
    <source>
        <dbReference type="EMBL" id="KAJ7316762.1"/>
    </source>
</evidence>
<evidence type="ECO:0000256" key="6">
    <source>
        <dbReference type="ARBA" id="ARBA00022989"/>
    </source>
</evidence>
<comment type="function">
    <text evidence="9">Can induce apoptosis in a caspase-dependent manner and plays a role in p53/TP53-dependent apoptosis.</text>
</comment>
<feature type="transmembrane region" description="Helical" evidence="13">
    <location>
        <begin position="118"/>
        <end position="145"/>
    </location>
</feature>
<dbReference type="GO" id="GO:0031965">
    <property type="term" value="C:nuclear membrane"/>
    <property type="evidence" value="ECO:0007669"/>
    <property type="project" value="UniProtKB-SubCell"/>
</dbReference>
<evidence type="ECO:0000256" key="1">
    <source>
        <dbReference type="ARBA" id="ARBA00004115"/>
    </source>
</evidence>
<evidence type="ECO:0000256" key="9">
    <source>
        <dbReference type="ARBA" id="ARBA00037507"/>
    </source>
</evidence>
<evidence type="ECO:0000259" key="15">
    <source>
        <dbReference type="Pfam" id="PF13908"/>
    </source>
</evidence>
<evidence type="ECO:0000256" key="13">
    <source>
        <dbReference type="SAM" id="Phobius"/>
    </source>
</evidence>
<accession>A0A9Q0XJ85</accession>
<comment type="subcellular location">
    <subcellularLocation>
        <location evidence="1">Endoplasmic reticulum membrane</location>
        <topology evidence="1">Single-pass type I membrane protein</topology>
    </subcellularLocation>
    <subcellularLocation>
        <location evidence="2">Nucleus membrane</location>
    </subcellularLocation>
</comment>
<evidence type="ECO:0000256" key="4">
    <source>
        <dbReference type="ARBA" id="ARBA00022703"/>
    </source>
</evidence>
<feature type="chain" id="PRO_5040133947" description="Protein shisa-5" evidence="14">
    <location>
        <begin position="35"/>
        <end position="250"/>
    </location>
</feature>
<keyword evidence="4" id="KW-0053">Apoptosis</keyword>
<name>A0A9Q0XJ85_9SAUR</name>
<evidence type="ECO:0000256" key="12">
    <source>
        <dbReference type="ARBA" id="ARBA00041983"/>
    </source>
</evidence>
<keyword evidence="14" id="KW-0732">Signal</keyword>
<evidence type="ECO:0000256" key="2">
    <source>
        <dbReference type="ARBA" id="ARBA00004126"/>
    </source>
</evidence>
<keyword evidence="3 13" id="KW-0812">Transmembrane</keyword>
<dbReference type="EMBL" id="JAPFRF010000011">
    <property type="protein sequence ID" value="KAJ7316762.1"/>
    <property type="molecule type" value="Genomic_DNA"/>
</dbReference>
<evidence type="ECO:0000256" key="8">
    <source>
        <dbReference type="ARBA" id="ARBA00023242"/>
    </source>
</evidence>
<protein>
    <recommendedName>
        <fullName evidence="11">Protein shisa-5</fullName>
    </recommendedName>
    <alternativeName>
        <fullName evidence="12">Scotin</fullName>
    </alternativeName>
</protein>
<dbReference type="Proteomes" id="UP001142489">
    <property type="component" value="Unassembled WGS sequence"/>
</dbReference>
<reference evidence="16" key="1">
    <citation type="journal article" date="2023" name="DNA Res.">
        <title>Chromosome-level genome assembly of Phrynocephalus forsythii using third-generation DNA sequencing and Hi-C analysis.</title>
        <authorList>
            <person name="Qi Y."/>
            <person name="Zhao W."/>
            <person name="Zhao Y."/>
            <person name="Niu C."/>
            <person name="Cao S."/>
            <person name="Zhang Y."/>
        </authorList>
    </citation>
    <scope>NUCLEOTIDE SEQUENCE</scope>
    <source>
        <tissue evidence="16">Muscle</tissue>
    </source>
</reference>
<comment type="caution">
    <text evidence="16">The sequence shown here is derived from an EMBL/GenBank/DDBJ whole genome shotgun (WGS) entry which is preliminary data.</text>
</comment>
<keyword evidence="8" id="KW-0539">Nucleus</keyword>
<keyword evidence="6 13" id="KW-1133">Transmembrane helix</keyword>
<keyword evidence="5" id="KW-0256">Endoplasmic reticulum</keyword>
<dbReference type="AlphaFoldDB" id="A0A9Q0XJ85"/>
<dbReference type="Pfam" id="PF13908">
    <property type="entry name" value="Shisa_N"/>
    <property type="match status" value="1"/>
</dbReference>
<dbReference type="PANTHER" id="PTHR31395">
    <property type="entry name" value="SHISA"/>
    <property type="match status" value="1"/>
</dbReference>
<dbReference type="InterPro" id="IPR053891">
    <property type="entry name" value="Shisa_N"/>
</dbReference>
<evidence type="ECO:0000313" key="17">
    <source>
        <dbReference type="Proteomes" id="UP001142489"/>
    </source>
</evidence>
<dbReference type="GO" id="GO:0006915">
    <property type="term" value="P:apoptotic process"/>
    <property type="evidence" value="ECO:0007669"/>
    <property type="project" value="UniProtKB-KW"/>
</dbReference>
<evidence type="ECO:0000256" key="3">
    <source>
        <dbReference type="ARBA" id="ARBA00022692"/>
    </source>
</evidence>
<evidence type="ECO:0000256" key="14">
    <source>
        <dbReference type="SAM" id="SignalP"/>
    </source>
</evidence>
<proteinExistence type="inferred from homology"/>
<gene>
    <name evidence="16" type="ORF">JRQ81_002924</name>
</gene>
<evidence type="ECO:0000256" key="10">
    <source>
        <dbReference type="ARBA" id="ARBA00038108"/>
    </source>
</evidence>
<evidence type="ECO:0000256" key="7">
    <source>
        <dbReference type="ARBA" id="ARBA00023136"/>
    </source>
</evidence>
<keyword evidence="7 13" id="KW-0472">Membrane</keyword>
<keyword evidence="17" id="KW-1185">Reference proteome</keyword>
<evidence type="ECO:0000256" key="11">
    <source>
        <dbReference type="ARBA" id="ARBA00040441"/>
    </source>
</evidence>
<dbReference type="InterPro" id="IPR026910">
    <property type="entry name" value="Shisa"/>
</dbReference>
<feature type="domain" description="Shisa N-terminal" evidence="15">
    <location>
        <begin position="35"/>
        <end position="83"/>
    </location>
</feature>
<evidence type="ECO:0000256" key="5">
    <source>
        <dbReference type="ARBA" id="ARBA00022824"/>
    </source>
</evidence>
<dbReference type="PANTHER" id="PTHR31395:SF14">
    <property type="entry name" value="PROTEIN SHISA-5"/>
    <property type="match status" value="1"/>
</dbReference>
<feature type="signal peptide" evidence="14">
    <location>
        <begin position="1"/>
        <end position="34"/>
    </location>
</feature>
<dbReference type="GO" id="GO:0005789">
    <property type="term" value="C:endoplasmic reticulum membrane"/>
    <property type="evidence" value="ECO:0007669"/>
    <property type="project" value="UniProtKB-SubCell"/>
</dbReference>
<dbReference type="OrthoDB" id="9949323at2759"/>
<organism evidence="16 17">
    <name type="scientific">Phrynocephalus forsythii</name>
    <dbReference type="NCBI Taxonomy" id="171643"/>
    <lineage>
        <taxon>Eukaryota</taxon>
        <taxon>Metazoa</taxon>
        <taxon>Chordata</taxon>
        <taxon>Craniata</taxon>
        <taxon>Vertebrata</taxon>
        <taxon>Euteleostomi</taxon>
        <taxon>Lepidosauria</taxon>
        <taxon>Squamata</taxon>
        <taxon>Bifurcata</taxon>
        <taxon>Unidentata</taxon>
        <taxon>Episquamata</taxon>
        <taxon>Toxicofera</taxon>
        <taxon>Iguania</taxon>
        <taxon>Acrodonta</taxon>
        <taxon>Agamidae</taxon>
        <taxon>Agaminae</taxon>
        <taxon>Phrynocephalus</taxon>
    </lineage>
</organism>